<reference evidence="1" key="1">
    <citation type="submission" date="2022-08" db="UniProtKB">
        <authorList>
            <consortium name="EnsemblMetazoa"/>
        </authorList>
    </citation>
    <scope>IDENTIFICATION</scope>
    <source>
        <strain evidence="1">05x7-T-G4-1.051#20</strain>
    </source>
</reference>
<name>A0A8W8MQ13_MAGGI</name>
<keyword evidence="2" id="KW-1185">Reference proteome</keyword>
<evidence type="ECO:0000313" key="1">
    <source>
        <dbReference type="EnsemblMetazoa" id="G34806.1:cds"/>
    </source>
</evidence>
<dbReference type="Proteomes" id="UP000005408">
    <property type="component" value="Unassembled WGS sequence"/>
</dbReference>
<evidence type="ECO:0000313" key="2">
    <source>
        <dbReference type="Proteomes" id="UP000005408"/>
    </source>
</evidence>
<dbReference type="AlphaFoldDB" id="A0A8W8MQ13"/>
<dbReference type="OMA" id="NCEETSH"/>
<dbReference type="EnsemblMetazoa" id="G34806.1">
    <property type="protein sequence ID" value="G34806.1:cds"/>
    <property type="gene ID" value="G34806"/>
</dbReference>
<dbReference type="OrthoDB" id="6153060at2759"/>
<sequence length="595" mass="67681">MPVNLVHVIPRSFVHKCKAGFDPSYILIRSVFLTKEGFDEGIGIHPEVTMSIIAKRHYSLAARRSSNHDILQNRRRSSACEVHLAMEEVRQLDRRHVFHEKEKVINESSESRVSMETGGDIQTGTMMPYEQLMHAIAIKSFPNVAIAVQDILTNQEPILNKRKLALYLETINTQNVPIIREVMSALRPCALFPKHYKYTLMMKAVATRDSDIVDAVCKQMLPRCKLSKEDTVRLLREVLGMDDIRPMTSICASLKNQRAVERDHAYCLLLQAVKSGSPSRVIYILRVIRPKKALTLQQGSTLMISSIESGNLETVHIILKLRKKYPTKMIEKCLYRALTSSTDIFLHLIHEIKPRISNLALDELLNKTYIINGNREATCHILRHYPPPSDVASKFLKVFMRDNDTVLVPVILTHVANLTNEEVQCICRLSLDTCSNLFIFFTGTHSCPGEAVTELFADHFQQAKIENGNRAMFQTETLPDTIVHLIRSLQYSESKIMTSLLLHFAKSDNVPALRLFCNSFMRTDKDKHVIHVIETLLSISSDTEGIECLLSSIRSPSPKLLAKLDAIVNKSKVDPNLIEMVQHYRQKLKHVETEL</sequence>
<proteinExistence type="predicted"/>
<protein>
    <submittedName>
        <fullName evidence="1">Uncharacterized protein</fullName>
    </submittedName>
</protein>
<organism evidence="1 2">
    <name type="scientific">Magallana gigas</name>
    <name type="common">Pacific oyster</name>
    <name type="synonym">Crassostrea gigas</name>
    <dbReference type="NCBI Taxonomy" id="29159"/>
    <lineage>
        <taxon>Eukaryota</taxon>
        <taxon>Metazoa</taxon>
        <taxon>Spiralia</taxon>
        <taxon>Lophotrochozoa</taxon>
        <taxon>Mollusca</taxon>
        <taxon>Bivalvia</taxon>
        <taxon>Autobranchia</taxon>
        <taxon>Pteriomorphia</taxon>
        <taxon>Ostreida</taxon>
        <taxon>Ostreoidea</taxon>
        <taxon>Ostreidae</taxon>
        <taxon>Magallana</taxon>
    </lineage>
</organism>
<accession>A0A8W8MQ13</accession>